<protein>
    <recommendedName>
        <fullName evidence="4">Secreted protein</fullName>
    </recommendedName>
</protein>
<keyword evidence="1" id="KW-0732">Signal</keyword>
<accession>A0ABP8HBT0</accession>
<feature type="signal peptide" evidence="1">
    <location>
        <begin position="1"/>
        <end position="22"/>
    </location>
</feature>
<evidence type="ECO:0008006" key="4">
    <source>
        <dbReference type="Google" id="ProtNLM"/>
    </source>
</evidence>
<evidence type="ECO:0000256" key="1">
    <source>
        <dbReference type="SAM" id="SignalP"/>
    </source>
</evidence>
<sequence length="69" mass="7391">MFSTSCIIRALLLLTSIQRAIAMSIARGIPTAISKRMPVETSTTTLVLISMITLPPPRALQLTNAVPTP</sequence>
<feature type="chain" id="PRO_5045589460" description="Secreted protein" evidence="1">
    <location>
        <begin position="23"/>
        <end position="69"/>
    </location>
</feature>
<proteinExistence type="predicted"/>
<organism evidence="2 3">
    <name type="scientific">Flaviaesturariibacter amylovorans</name>
    <dbReference type="NCBI Taxonomy" id="1084520"/>
    <lineage>
        <taxon>Bacteria</taxon>
        <taxon>Pseudomonadati</taxon>
        <taxon>Bacteroidota</taxon>
        <taxon>Chitinophagia</taxon>
        <taxon>Chitinophagales</taxon>
        <taxon>Chitinophagaceae</taxon>
        <taxon>Flaviaestuariibacter</taxon>
    </lineage>
</organism>
<dbReference type="EMBL" id="BAABGY010000009">
    <property type="protein sequence ID" value="GAA4336763.1"/>
    <property type="molecule type" value="Genomic_DNA"/>
</dbReference>
<dbReference type="Proteomes" id="UP001501725">
    <property type="component" value="Unassembled WGS sequence"/>
</dbReference>
<reference evidence="3" key="1">
    <citation type="journal article" date="2019" name="Int. J. Syst. Evol. Microbiol.">
        <title>The Global Catalogue of Microorganisms (GCM) 10K type strain sequencing project: providing services to taxonomists for standard genome sequencing and annotation.</title>
        <authorList>
            <consortium name="The Broad Institute Genomics Platform"/>
            <consortium name="The Broad Institute Genome Sequencing Center for Infectious Disease"/>
            <person name="Wu L."/>
            <person name="Ma J."/>
        </authorList>
    </citation>
    <scope>NUCLEOTIDE SEQUENCE [LARGE SCALE GENOMIC DNA]</scope>
    <source>
        <strain evidence="3">JCM 17919</strain>
    </source>
</reference>
<name>A0ABP8HBT0_9BACT</name>
<evidence type="ECO:0000313" key="3">
    <source>
        <dbReference type="Proteomes" id="UP001501725"/>
    </source>
</evidence>
<comment type="caution">
    <text evidence="2">The sequence shown here is derived from an EMBL/GenBank/DDBJ whole genome shotgun (WGS) entry which is preliminary data.</text>
</comment>
<evidence type="ECO:0000313" key="2">
    <source>
        <dbReference type="EMBL" id="GAA4336763.1"/>
    </source>
</evidence>
<keyword evidence="3" id="KW-1185">Reference proteome</keyword>
<gene>
    <name evidence="2" type="ORF">GCM10023184_32210</name>
</gene>